<evidence type="ECO:0000256" key="3">
    <source>
        <dbReference type="PROSITE-ProRule" id="PRU00339"/>
    </source>
</evidence>
<dbReference type="Pfam" id="PF22890">
    <property type="entry name" value="TPR_EMC2"/>
    <property type="match status" value="1"/>
</dbReference>
<dbReference type="GO" id="GO:0072546">
    <property type="term" value="C:EMC complex"/>
    <property type="evidence" value="ECO:0007669"/>
    <property type="project" value="UniProtKB-UniRule"/>
</dbReference>
<evidence type="ECO:0000259" key="5">
    <source>
        <dbReference type="Pfam" id="PF22890"/>
    </source>
</evidence>
<proteinExistence type="inferred from homology"/>
<gene>
    <name evidence="6" type="ORF">HETSPECPRED_005670</name>
</gene>
<comment type="similarity">
    <text evidence="4">Belongs to the EMC2 family.</text>
</comment>
<evidence type="ECO:0000256" key="2">
    <source>
        <dbReference type="ARBA" id="ARBA00022803"/>
    </source>
</evidence>
<keyword evidence="2 3" id="KW-0802">TPR repeat</keyword>
<feature type="domain" description="EMC2 TPR-like" evidence="5">
    <location>
        <begin position="111"/>
        <end position="196"/>
    </location>
</feature>
<protein>
    <recommendedName>
        <fullName evidence="4">ER membrane protein complex subunit 2</fullName>
    </recommendedName>
</protein>
<comment type="subcellular location">
    <subcellularLocation>
        <location evidence="4">Endoplasmic reticulum membrane</location>
        <topology evidence="4">Peripheral membrane protein</topology>
        <orientation evidence="4">Cytoplasmic side</orientation>
    </subcellularLocation>
</comment>
<evidence type="ECO:0000313" key="6">
    <source>
        <dbReference type="EMBL" id="CAF9924720.1"/>
    </source>
</evidence>
<dbReference type="EMBL" id="CAJPDS010000036">
    <property type="protein sequence ID" value="CAF9924720.1"/>
    <property type="molecule type" value="Genomic_DNA"/>
</dbReference>
<keyword evidence="7" id="KW-1185">Reference proteome</keyword>
<sequence length="324" mass="35649">MATIALSSPLSQGNPEALSLSQQTAQYLQKYTPSRLPIPIPLLSSPESTDLWASYEKLLLSCLRTGDDKSAHECLEKLIQRFGATNERVMGLRGLYQEAIADGDTALEKILREYEEVLEGGSANTPIMKRRIALLRNLGKTNGAIDALVELLDASPTDIEAWSELADLYLSQGFFSQAEYCLEEILLVAPNAWNVHARLGELLYMGLGNNESNAPKLLAESIRRFCRSIELCDGYLRGYYGLKLTTDRLSKMIQKDPKVLSNSSSTTDSDEIPMPTEQIVNALHEKATSALAQIARKADSGQHSEVELLAVKSLLDKSAQSATR</sequence>
<dbReference type="InterPro" id="IPR011990">
    <property type="entry name" value="TPR-like_helical_dom_sf"/>
</dbReference>
<evidence type="ECO:0000256" key="4">
    <source>
        <dbReference type="RuleBase" id="RU367091"/>
    </source>
</evidence>
<organism evidence="6 7">
    <name type="scientific">Heterodermia speciosa</name>
    <dbReference type="NCBI Taxonomy" id="116794"/>
    <lineage>
        <taxon>Eukaryota</taxon>
        <taxon>Fungi</taxon>
        <taxon>Dikarya</taxon>
        <taxon>Ascomycota</taxon>
        <taxon>Pezizomycotina</taxon>
        <taxon>Lecanoromycetes</taxon>
        <taxon>OSLEUM clade</taxon>
        <taxon>Lecanoromycetidae</taxon>
        <taxon>Caliciales</taxon>
        <taxon>Physciaceae</taxon>
        <taxon>Heterodermia</taxon>
    </lineage>
</organism>
<comment type="caution">
    <text evidence="6">The sequence shown here is derived from an EMBL/GenBank/DDBJ whole genome shotgun (WGS) entry which is preliminary data.</text>
</comment>
<dbReference type="InterPro" id="IPR039856">
    <property type="entry name" value="EMC2-like"/>
</dbReference>
<evidence type="ECO:0000256" key="1">
    <source>
        <dbReference type="ARBA" id="ARBA00022737"/>
    </source>
</evidence>
<keyword evidence="4" id="KW-0256">Endoplasmic reticulum</keyword>
<accession>A0A8H3FJ85</accession>
<dbReference type="Proteomes" id="UP000664521">
    <property type="component" value="Unassembled WGS sequence"/>
</dbReference>
<dbReference type="SUPFAM" id="SSF48452">
    <property type="entry name" value="TPR-like"/>
    <property type="match status" value="1"/>
</dbReference>
<dbReference type="InterPro" id="IPR019734">
    <property type="entry name" value="TPR_rpt"/>
</dbReference>
<name>A0A8H3FJ85_9LECA</name>
<comment type="function">
    <text evidence="4">Part of the endoplasmic reticulum membrane protein complex (EMC) that enables the energy-independent insertion into endoplasmic reticulum membranes of newly synthesized membrane proteins.</text>
</comment>
<feature type="repeat" description="TPR" evidence="3">
    <location>
        <begin position="159"/>
        <end position="192"/>
    </location>
</feature>
<keyword evidence="4" id="KW-0472">Membrane</keyword>
<dbReference type="Gene3D" id="1.25.40.10">
    <property type="entry name" value="Tetratricopeptide repeat domain"/>
    <property type="match status" value="1"/>
</dbReference>
<dbReference type="PROSITE" id="PS50005">
    <property type="entry name" value="TPR"/>
    <property type="match status" value="1"/>
</dbReference>
<dbReference type="AlphaFoldDB" id="A0A8H3FJ85"/>
<dbReference type="PANTHER" id="PTHR12760">
    <property type="entry name" value="TETRATRICOPEPTIDE REPEAT PROTEIN"/>
    <property type="match status" value="1"/>
</dbReference>
<dbReference type="InterPro" id="IPR055217">
    <property type="entry name" value="TPR_EMC2"/>
</dbReference>
<evidence type="ECO:0000313" key="7">
    <source>
        <dbReference type="Proteomes" id="UP000664521"/>
    </source>
</evidence>
<keyword evidence="1" id="KW-0677">Repeat</keyword>
<dbReference type="OrthoDB" id="124397at2759"/>
<comment type="subunit">
    <text evidence="4">Component of the ER membrane protein complex (EMC).</text>
</comment>
<reference evidence="6" key="1">
    <citation type="submission" date="2021-03" db="EMBL/GenBank/DDBJ databases">
        <authorList>
            <person name="Tagirdzhanova G."/>
        </authorList>
    </citation>
    <scope>NUCLEOTIDE SEQUENCE</scope>
</reference>